<proteinExistence type="inferred from homology"/>
<evidence type="ECO:0000256" key="1">
    <source>
        <dbReference type="ARBA" id="ARBA00010528"/>
    </source>
</evidence>
<evidence type="ECO:0000256" key="2">
    <source>
        <dbReference type="ARBA" id="ARBA00022980"/>
    </source>
</evidence>
<dbReference type="InterPro" id="IPR013005">
    <property type="entry name" value="Ribosomal_uL4-like"/>
</dbReference>
<dbReference type="EMBL" id="OC986173">
    <property type="protein sequence ID" value="CAG4642828.1"/>
    <property type="molecule type" value="Genomic_DNA"/>
</dbReference>
<gene>
    <name evidence="6" type="primary">EOG090X0EDZ</name>
</gene>
<dbReference type="Pfam" id="PF00573">
    <property type="entry name" value="Ribosomal_L4"/>
    <property type="match status" value="1"/>
</dbReference>
<name>A0A9N6WQK0_9CRUS</name>
<dbReference type="GO" id="GO:0006412">
    <property type="term" value="P:translation"/>
    <property type="evidence" value="ECO:0007669"/>
    <property type="project" value="InterPro"/>
</dbReference>
<dbReference type="GO" id="GO:0003735">
    <property type="term" value="F:structural constituent of ribosome"/>
    <property type="evidence" value="ECO:0007669"/>
    <property type="project" value="InterPro"/>
</dbReference>
<reference evidence="6" key="1">
    <citation type="submission" date="2021-04" db="EMBL/GenBank/DDBJ databases">
        <authorList>
            <person name="Cornetti L."/>
        </authorList>
    </citation>
    <scope>NUCLEOTIDE SEQUENCE</scope>
</reference>
<dbReference type="AlphaFoldDB" id="A0A9N6WQK0"/>
<dbReference type="GO" id="GO:0005840">
    <property type="term" value="C:ribosome"/>
    <property type="evidence" value="ECO:0007669"/>
    <property type="project" value="UniProtKB-KW"/>
</dbReference>
<evidence type="ECO:0000256" key="4">
    <source>
        <dbReference type="ARBA" id="ARBA00040565"/>
    </source>
</evidence>
<evidence type="ECO:0000313" key="6">
    <source>
        <dbReference type="EMBL" id="CAG4642828.1"/>
    </source>
</evidence>
<dbReference type="PANTHER" id="PTHR10746:SF6">
    <property type="entry name" value="LARGE RIBOSOMAL SUBUNIT PROTEIN UL4M"/>
    <property type="match status" value="1"/>
</dbReference>
<dbReference type="SUPFAM" id="SSF52166">
    <property type="entry name" value="Ribosomal protein L4"/>
    <property type="match status" value="1"/>
</dbReference>
<dbReference type="Gene3D" id="3.40.1370.10">
    <property type="match status" value="1"/>
</dbReference>
<dbReference type="PANTHER" id="PTHR10746">
    <property type="entry name" value="50S RIBOSOMAL PROTEIN L4"/>
    <property type="match status" value="1"/>
</dbReference>
<feature type="region of interest" description="Disordered" evidence="5">
    <location>
        <begin position="143"/>
        <end position="171"/>
    </location>
</feature>
<accession>A0A9N6WQK0</accession>
<evidence type="ECO:0000256" key="5">
    <source>
        <dbReference type="SAM" id="MobiDB-lite"/>
    </source>
</evidence>
<comment type="similarity">
    <text evidence="1">Belongs to the universal ribosomal protein uL4 family.</text>
</comment>
<feature type="compositionally biased region" description="Basic residues" evidence="5">
    <location>
        <begin position="152"/>
        <end position="169"/>
    </location>
</feature>
<dbReference type="InterPro" id="IPR023574">
    <property type="entry name" value="Ribosomal_uL4_dom_sf"/>
</dbReference>
<keyword evidence="3" id="KW-0687">Ribonucleoprotein</keyword>
<keyword evidence="2" id="KW-0689">Ribosomal protein</keyword>
<dbReference type="InterPro" id="IPR002136">
    <property type="entry name" value="Ribosomal_uL4"/>
</dbReference>
<evidence type="ECO:0000256" key="3">
    <source>
        <dbReference type="ARBA" id="ARBA00023274"/>
    </source>
</evidence>
<protein>
    <recommendedName>
        <fullName evidence="4">Large ribosomal subunit protein uL4m</fullName>
    </recommendedName>
</protein>
<dbReference type="GO" id="GO:1990904">
    <property type="term" value="C:ribonucleoprotein complex"/>
    <property type="evidence" value="ECO:0007669"/>
    <property type="project" value="UniProtKB-KW"/>
</dbReference>
<sequence length="250" mass="28026">MPCFSHLSHPVTATEWRHAQHQEVLLLRNTPPPPPPPLPFVPFSNRLLKRIPLTIDVNRNPRIPDNLKESLTKFKTAGSGSFLNRPSIPILTSRKLEYPPKYRSPRQAWITNLDSVGEEKLGLIDLHPEVFASLPRLDSYANTKVRSEVRGGGRKPRQQKGSGRSRHGSIRSPIWKGGGIVHGPRSPTTYFYMLGFDARLNGLRAALSIKLAQDDLHVVDSLELPSDNPTFLADLVEERGWGPSVLFIDE</sequence>
<organism evidence="6">
    <name type="scientific">Evadne anonyx</name>
    <dbReference type="NCBI Taxonomy" id="141404"/>
    <lineage>
        <taxon>Eukaryota</taxon>
        <taxon>Metazoa</taxon>
        <taxon>Ecdysozoa</taxon>
        <taxon>Arthropoda</taxon>
        <taxon>Crustacea</taxon>
        <taxon>Branchiopoda</taxon>
        <taxon>Diplostraca</taxon>
        <taxon>Cladocera</taxon>
        <taxon>Onychopoda</taxon>
        <taxon>Podonidae</taxon>
        <taxon>Evadne</taxon>
    </lineage>
</organism>